<dbReference type="Gene3D" id="3.10.28.20">
    <property type="entry name" value="Acetamidase/Formamidase-like domains"/>
    <property type="match status" value="1"/>
</dbReference>
<dbReference type="eggNOG" id="COG2421">
    <property type="taxonomic scope" value="Bacteria"/>
</dbReference>
<dbReference type="SUPFAM" id="SSF141130">
    <property type="entry name" value="Acetamidase/Formamidase-like"/>
    <property type="match status" value="1"/>
</dbReference>
<dbReference type="Pfam" id="PF03069">
    <property type="entry name" value="FmdA_AmdA"/>
    <property type="match status" value="2"/>
</dbReference>
<dbReference type="PANTHER" id="PTHR31891:SF1">
    <property type="entry name" value="FORMAMIDASE C869.04-RELATED"/>
    <property type="match status" value="1"/>
</dbReference>
<evidence type="ECO:0000313" key="1">
    <source>
        <dbReference type="EMBL" id="ACO34055.1"/>
    </source>
</evidence>
<keyword evidence="2" id="KW-1185">Reference proteome</keyword>
<dbReference type="KEGG" id="aca:ACP_3388"/>
<reference evidence="1" key="1">
    <citation type="journal article" date="2009" name="Appl. Environ. Microbiol.">
        <title>Three genomes from the phylum Acidobacteria provide insight into the lifestyles of these microorganisms in soils.</title>
        <authorList>
            <person name="Ward N.L."/>
            <person name="Challacombe J.F."/>
            <person name="Janssen P.H."/>
            <person name="Henrissat B."/>
            <person name="Coutinho P.M."/>
            <person name="Wu M."/>
            <person name="Xie G."/>
            <person name="Haft D.H."/>
            <person name="Sait M."/>
            <person name="Badger J."/>
            <person name="Barabote R.D."/>
            <person name="Bradley B."/>
            <person name="Brettin T.S."/>
            <person name="Brinkac L.M."/>
            <person name="Bruce D."/>
            <person name="Creasy T."/>
            <person name="Daugherty S.C."/>
            <person name="Davidsen T.M."/>
            <person name="DeBoy R.T."/>
            <person name="Detter J.C."/>
            <person name="Dodson R.J."/>
            <person name="Durkin A.S."/>
            <person name="Ganapathy A."/>
            <person name="Gwinn-Giglio M."/>
            <person name="Han C.S."/>
            <person name="Khouri H."/>
            <person name="Kiss H."/>
            <person name="Kothari S.P."/>
            <person name="Madupu R."/>
            <person name="Nelson K.E."/>
            <person name="Nelson W.C."/>
            <person name="Paulsen I."/>
            <person name="Penn K."/>
            <person name="Ren Q."/>
            <person name="Rosovitz M.J."/>
            <person name="Selengut J.D."/>
            <person name="Shrivastava S."/>
            <person name="Sullivan S.A."/>
            <person name="Tapia R."/>
            <person name="Thompson L.S."/>
            <person name="Watkins K.L."/>
            <person name="Yang Q."/>
            <person name="Yu C."/>
            <person name="Zafar N."/>
            <person name="Zhou L."/>
            <person name="Kuske C.R."/>
        </authorList>
    </citation>
    <scope>NUCLEOTIDE SEQUENCE [LARGE SCALE GENOMIC DNA]</scope>
    <source>
        <strain evidence="1">ATCC 51196</strain>
    </source>
</reference>
<dbReference type="PANTHER" id="PTHR31891">
    <property type="entry name" value="FORMAMIDASE C869.04-RELATED"/>
    <property type="match status" value="1"/>
</dbReference>
<dbReference type="InterPro" id="IPR004304">
    <property type="entry name" value="FmdA_AmdA"/>
</dbReference>
<gene>
    <name evidence="1" type="ordered locus">ACP_3388</name>
</gene>
<dbReference type="GO" id="GO:0016811">
    <property type="term" value="F:hydrolase activity, acting on carbon-nitrogen (but not peptide) bonds, in linear amides"/>
    <property type="evidence" value="ECO:0007669"/>
    <property type="project" value="InterPro"/>
</dbReference>
<dbReference type="Gene3D" id="2.60.120.580">
    <property type="entry name" value="Acetamidase/Formamidase-like domains"/>
    <property type="match status" value="2"/>
</dbReference>
<dbReference type="STRING" id="240015.ACP_3388"/>
<organism evidence="1 2">
    <name type="scientific">Acidobacterium capsulatum (strain ATCC 51196 / DSM 11244 / BCRC 80197 / JCM 7670 / NBRC 15755 / NCIMB 13165 / 161)</name>
    <dbReference type="NCBI Taxonomy" id="240015"/>
    <lineage>
        <taxon>Bacteria</taxon>
        <taxon>Pseudomonadati</taxon>
        <taxon>Acidobacteriota</taxon>
        <taxon>Terriglobia</taxon>
        <taxon>Terriglobales</taxon>
        <taxon>Acidobacteriaceae</taxon>
        <taxon>Acidobacterium</taxon>
    </lineage>
</organism>
<dbReference type="InParanoid" id="C1F6F4"/>
<dbReference type="Proteomes" id="UP000002207">
    <property type="component" value="Chromosome"/>
</dbReference>
<proteinExistence type="predicted"/>
<accession>C1F6F4</accession>
<evidence type="ECO:0000313" key="2">
    <source>
        <dbReference type="Proteomes" id="UP000002207"/>
    </source>
</evidence>
<dbReference type="AlphaFoldDB" id="C1F6F4"/>
<dbReference type="HOGENOM" id="CLU_032013_2_1_0"/>
<dbReference type="EMBL" id="CP001472">
    <property type="protein sequence ID" value="ACO34055.1"/>
    <property type="molecule type" value="Genomic_DNA"/>
</dbReference>
<protein>
    <submittedName>
        <fullName evidence="1">Transcriptional regulatory protein</fullName>
    </submittedName>
</protein>
<sequence length="450" mass="49411">MFPAVTQERVDTDVPNCSSRLSWRHRARPSATLHEIQARSLGANLNDSYVPWAQPRRKCPFGGAYGKSSWHLLPLRITMQKSLLSPCVSNIWLRPECRGFFCTRLFRMKLHLAAVLPFLMAVCAAAQTSSKPVFLPASPHTVAWGYYWSQARPVLTVHSGDVVTMQTLSTCGPSTRLEQEGVPASAIPAYNQQIYDQVHDRGPGGHILTGPVAIEGAEPGDVLEVDILKVHLDTDFACNGFGVGEGFLPNDFPYGRTKIIPLDRQHMVADFAPGIRIPLHPFFGSMGDAPPPSAGRYSSVPPWMNAGNMDNKLLVAGTKLYIPVFAKGALFEAGDGHAGQGNGEVDITAMETFLTGTFRFVVHKHEHLLWPEAETPTSYITMGFSPDLETATKMAVRNMIGFLVAQKHLTRDEAYMLTSVAVDVDITQLVDHNVGVHAILPKDIFVKQTK</sequence>
<name>C1F6F4_ACIC5</name>